<dbReference type="AlphaFoldDB" id="A0A0G0DFD2"/>
<evidence type="ECO:0000313" key="2">
    <source>
        <dbReference type="Proteomes" id="UP000034140"/>
    </source>
</evidence>
<name>A0A0G0DFD2_9BACT</name>
<sequence>MATTKQKIAVKKISENVGNTKPKSMGKILRESGYSESVSKSPRRVTESKGWKELLEDYFPSEELLKVHKRLLNKKEIVTYQGNYIKTKQPHSDVKYALDMIYKLKGFYKEDEIINEDQHHNLSDKELNAEIDRLERELGIKKRV</sequence>
<gene>
    <name evidence="1" type="ORF">UR96_C0002G0023</name>
</gene>
<organism evidence="1 2">
    <name type="scientific">candidate division WS6 bacterium GW2011_GWC1_36_11</name>
    <dbReference type="NCBI Taxonomy" id="1619090"/>
    <lineage>
        <taxon>Bacteria</taxon>
        <taxon>Candidatus Dojkabacteria</taxon>
    </lineage>
</organism>
<dbReference type="Proteomes" id="UP000034140">
    <property type="component" value="Unassembled WGS sequence"/>
</dbReference>
<accession>A0A0G0DFD2</accession>
<proteinExistence type="predicted"/>
<dbReference type="EMBL" id="LBRE01000002">
    <property type="protein sequence ID" value="KKP92994.1"/>
    <property type="molecule type" value="Genomic_DNA"/>
</dbReference>
<comment type="caution">
    <text evidence="1">The sequence shown here is derived from an EMBL/GenBank/DDBJ whole genome shotgun (WGS) entry which is preliminary data.</text>
</comment>
<protein>
    <submittedName>
        <fullName evidence="1">Uncharacterized protein</fullName>
    </submittedName>
</protein>
<reference evidence="1 2" key="1">
    <citation type="journal article" date="2015" name="Nature">
        <title>rRNA introns, odd ribosomes, and small enigmatic genomes across a large radiation of phyla.</title>
        <authorList>
            <person name="Brown C.T."/>
            <person name="Hug L.A."/>
            <person name="Thomas B.C."/>
            <person name="Sharon I."/>
            <person name="Castelle C.J."/>
            <person name="Singh A."/>
            <person name="Wilkins M.J."/>
            <person name="Williams K.H."/>
            <person name="Banfield J.F."/>
        </authorList>
    </citation>
    <scope>NUCLEOTIDE SEQUENCE [LARGE SCALE GENOMIC DNA]</scope>
</reference>
<evidence type="ECO:0000313" key="1">
    <source>
        <dbReference type="EMBL" id="KKP92994.1"/>
    </source>
</evidence>